<dbReference type="PROSITE" id="PS51352">
    <property type="entry name" value="THIOREDOXIN_2"/>
    <property type="match status" value="1"/>
</dbReference>
<feature type="compositionally biased region" description="Pro residues" evidence="1">
    <location>
        <begin position="438"/>
        <end position="452"/>
    </location>
</feature>
<dbReference type="Proteomes" id="UP000053259">
    <property type="component" value="Unassembled WGS sequence"/>
</dbReference>
<gene>
    <name evidence="3" type="ORF">PV09_05236</name>
</gene>
<evidence type="ECO:0000313" key="3">
    <source>
        <dbReference type="EMBL" id="KIW03467.1"/>
    </source>
</evidence>
<accession>A0A0D1YS72</accession>
<keyword evidence="4" id="KW-1185">Reference proteome</keyword>
<dbReference type="OrthoDB" id="6129702at2759"/>
<sequence>MTETSEEPPAPQSIQARIAALRLEQVGRAPSSSPATYEQAKKSKPPPPPLPKRTQTANNPPTTSLSHGVGNTPAGPRTNGKNQPPPPPASREVLPAPAMKKWEGRDAVPSPPLPPRRPSEKSVPGLPPRRPSEQSIGRKQSVESISSVASGRSSVSALSLKSSNTNVDRPYQRVRAPEYDPASLPPLPEKKATKQDEVASRVPLRPTVSAPSVNKVNGNEPPPLPGRPQLPPRTNTVEQQPTLPARPKKSILEMGFNNKPTAPPPVPAGRPSNGVGVNGFANGIASKLSDKLSGRAPSTAPPPASEPVSGPAVGNANVVELNTATFDDVVLRSGHPVFVDFYAPFCKYCKQLDPNWEKLAQSYQNSNVTIAKIDSYTEKEIGERYKIQGWPTMLLFDGKGGEPVKYPWNYELEWLHKFVKQETGITPGAPPSSSSSYPTPPPSNPSSPPPVPLASRPNLTELNKTKPSVAAALAPPTAVCLKCRDFSGPDQHATRFPRQSIPNQDPRWLGPQLCDPFPSHTDKARAIFTWLHHNIDYNVAAFFSGNLQPSTPASTIATGLAVCEGYAGLFTALATAAGLESVVIGGHGKGYGFESLRPGQPLPRRDPTGHAWNAVRIDGGVWKLIDPCWGAGNVKGPGQPYNKDFTPSWFTMSNDEFGERHFPEDERYFFREDGRPKISWEEYIMFSVGPEERTVFTPARTEHGFDEKSFLPKANDIVKHDYAAGPTIRFQWTKICPHYDIVKHHGQQFLFFMKVNGDEQRVAQTDGFHYWIDVRREELPNPGEEVTIQFMQKYMLSDGQWREGRGLTEQDLNRGMGGRAGWRSWSWSYLARWKVI</sequence>
<feature type="compositionally biased region" description="Low complexity" evidence="1">
    <location>
        <begin position="142"/>
        <end position="163"/>
    </location>
</feature>
<organism evidence="3 4">
    <name type="scientific">Verruconis gallopava</name>
    <dbReference type="NCBI Taxonomy" id="253628"/>
    <lineage>
        <taxon>Eukaryota</taxon>
        <taxon>Fungi</taxon>
        <taxon>Dikarya</taxon>
        <taxon>Ascomycota</taxon>
        <taxon>Pezizomycotina</taxon>
        <taxon>Dothideomycetes</taxon>
        <taxon>Pleosporomycetidae</taxon>
        <taxon>Venturiales</taxon>
        <taxon>Sympoventuriaceae</taxon>
        <taxon>Verruconis</taxon>
    </lineage>
</organism>
<protein>
    <submittedName>
        <fullName evidence="3">Protein disulfide-isomerase domain</fullName>
    </submittedName>
</protein>
<dbReference type="InterPro" id="IPR013766">
    <property type="entry name" value="Thioredoxin_domain"/>
</dbReference>
<dbReference type="Pfam" id="PF01841">
    <property type="entry name" value="Transglut_core"/>
    <property type="match status" value="1"/>
</dbReference>
<dbReference type="Pfam" id="PF00085">
    <property type="entry name" value="Thioredoxin"/>
    <property type="match status" value="1"/>
</dbReference>
<dbReference type="AlphaFoldDB" id="A0A0D1YS72"/>
<dbReference type="PANTHER" id="PTHR46333:SF5">
    <property type="entry name" value="TRANSGLUTAMINASE-LIKE DOMAIN-CONTAINING PROTEIN"/>
    <property type="match status" value="1"/>
</dbReference>
<dbReference type="InterPro" id="IPR038765">
    <property type="entry name" value="Papain-like_cys_pep_sf"/>
</dbReference>
<dbReference type="PANTHER" id="PTHR46333">
    <property type="entry name" value="CYTOKINESIS PROTEIN 3"/>
    <property type="match status" value="1"/>
</dbReference>
<feature type="domain" description="Thioredoxin" evidence="2">
    <location>
        <begin position="294"/>
        <end position="424"/>
    </location>
</feature>
<feature type="region of interest" description="Disordered" evidence="1">
    <location>
        <begin position="425"/>
        <end position="459"/>
    </location>
</feature>
<dbReference type="InParanoid" id="A0A0D1YS72"/>
<dbReference type="InterPro" id="IPR002931">
    <property type="entry name" value="Transglutaminase-like"/>
</dbReference>
<dbReference type="SMART" id="SM00460">
    <property type="entry name" value="TGc"/>
    <property type="match status" value="1"/>
</dbReference>
<feature type="compositionally biased region" description="Polar residues" evidence="1">
    <location>
        <begin position="53"/>
        <end position="66"/>
    </location>
</feature>
<name>A0A0D1YS72_9PEZI</name>
<feature type="region of interest" description="Disordered" evidence="1">
    <location>
        <begin position="21"/>
        <end position="244"/>
    </location>
</feature>
<feature type="region of interest" description="Disordered" evidence="1">
    <location>
        <begin position="291"/>
        <end position="311"/>
    </location>
</feature>
<dbReference type="InterPro" id="IPR052557">
    <property type="entry name" value="CAP/Cytokinesis_protein"/>
</dbReference>
<evidence type="ECO:0000313" key="4">
    <source>
        <dbReference type="Proteomes" id="UP000053259"/>
    </source>
</evidence>
<proteinExistence type="predicted"/>
<dbReference type="GeneID" id="27313209"/>
<dbReference type="HOGENOM" id="CLU_016738_0_0_1"/>
<dbReference type="Gene3D" id="3.40.30.10">
    <property type="entry name" value="Glutaredoxin"/>
    <property type="match status" value="1"/>
</dbReference>
<dbReference type="STRING" id="253628.A0A0D1YS72"/>
<dbReference type="SUPFAM" id="SSF54001">
    <property type="entry name" value="Cysteine proteinases"/>
    <property type="match status" value="1"/>
</dbReference>
<dbReference type="EMBL" id="KN847544">
    <property type="protein sequence ID" value="KIW03467.1"/>
    <property type="molecule type" value="Genomic_DNA"/>
</dbReference>
<feature type="compositionally biased region" description="Basic and acidic residues" evidence="1">
    <location>
        <begin position="188"/>
        <end position="199"/>
    </location>
</feature>
<dbReference type="Gene3D" id="3.10.620.30">
    <property type="match status" value="1"/>
</dbReference>
<dbReference type="GO" id="GO:0005737">
    <property type="term" value="C:cytoplasm"/>
    <property type="evidence" value="ECO:0007669"/>
    <property type="project" value="TreeGrafter"/>
</dbReference>
<evidence type="ECO:0000256" key="1">
    <source>
        <dbReference type="SAM" id="MobiDB-lite"/>
    </source>
</evidence>
<dbReference type="VEuPathDB" id="FungiDB:PV09_05236"/>
<feature type="compositionally biased region" description="Pro residues" evidence="1">
    <location>
        <begin position="220"/>
        <end position="231"/>
    </location>
</feature>
<dbReference type="InterPro" id="IPR036249">
    <property type="entry name" value="Thioredoxin-like_sf"/>
</dbReference>
<dbReference type="RefSeq" id="XP_016213336.1">
    <property type="nucleotide sequence ID" value="XM_016358717.1"/>
</dbReference>
<reference evidence="3 4" key="1">
    <citation type="submission" date="2015-01" db="EMBL/GenBank/DDBJ databases">
        <title>The Genome Sequence of Ochroconis gallopava CBS43764.</title>
        <authorList>
            <consortium name="The Broad Institute Genomics Platform"/>
            <person name="Cuomo C."/>
            <person name="de Hoog S."/>
            <person name="Gorbushina A."/>
            <person name="Stielow B."/>
            <person name="Teixiera M."/>
            <person name="Abouelleil A."/>
            <person name="Chapman S.B."/>
            <person name="Priest M."/>
            <person name="Young S.K."/>
            <person name="Wortman J."/>
            <person name="Nusbaum C."/>
            <person name="Birren B."/>
        </authorList>
    </citation>
    <scope>NUCLEOTIDE SEQUENCE [LARGE SCALE GENOMIC DNA]</scope>
    <source>
        <strain evidence="3 4">CBS 43764</strain>
    </source>
</reference>
<dbReference type="SUPFAM" id="SSF52833">
    <property type="entry name" value="Thioredoxin-like"/>
    <property type="match status" value="1"/>
</dbReference>
<dbReference type="GO" id="GO:0016853">
    <property type="term" value="F:isomerase activity"/>
    <property type="evidence" value="ECO:0007669"/>
    <property type="project" value="UniProtKB-KW"/>
</dbReference>
<keyword evidence="3" id="KW-0413">Isomerase</keyword>
<evidence type="ECO:0000259" key="2">
    <source>
        <dbReference type="PROSITE" id="PS51352"/>
    </source>
</evidence>